<dbReference type="InterPro" id="IPR000172">
    <property type="entry name" value="GMC_OxRdtase_N"/>
</dbReference>
<dbReference type="GO" id="GO:0050660">
    <property type="term" value="F:flavin adenine dinucleotide binding"/>
    <property type="evidence" value="ECO:0007669"/>
    <property type="project" value="InterPro"/>
</dbReference>
<dbReference type="SUPFAM" id="SSF51905">
    <property type="entry name" value="FAD/NAD(P)-binding domain"/>
    <property type="match status" value="1"/>
</dbReference>
<organism evidence="7 8">
    <name type="scientific">Andalucia godoyi</name>
    <name type="common">Flagellate</name>
    <dbReference type="NCBI Taxonomy" id="505711"/>
    <lineage>
        <taxon>Eukaryota</taxon>
        <taxon>Discoba</taxon>
        <taxon>Jakobida</taxon>
        <taxon>Andalucina</taxon>
        <taxon>Andaluciidae</taxon>
        <taxon>Andalucia</taxon>
    </lineage>
</organism>
<accession>A0A8K0AH17</accession>
<dbReference type="InterPro" id="IPR036188">
    <property type="entry name" value="FAD/NAD-bd_sf"/>
</dbReference>
<dbReference type="Pfam" id="PF00732">
    <property type="entry name" value="GMC_oxred_N"/>
    <property type="match status" value="1"/>
</dbReference>
<dbReference type="InterPro" id="IPR007867">
    <property type="entry name" value="GMC_OxRtase_C"/>
</dbReference>
<dbReference type="Gene3D" id="3.30.560.10">
    <property type="entry name" value="Glucose Oxidase, domain 3"/>
    <property type="match status" value="1"/>
</dbReference>
<evidence type="ECO:0000313" key="7">
    <source>
        <dbReference type="EMBL" id="KAF0852755.1"/>
    </source>
</evidence>
<comment type="similarity">
    <text evidence="2">Belongs to the GMC oxidoreductase family.</text>
</comment>
<evidence type="ECO:0000259" key="6">
    <source>
        <dbReference type="PROSITE" id="PS00624"/>
    </source>
</evidence>
<comment type="caution">
    <text evidence="7">The sequence shown here is derived from an EMBL/GenBank/DDBJ whole genome shotgun (WGS) entry which is preliminary data.</text>
</comment>
<keyword evidence="8" id="KW-1185">Reference proteome</keyword>
<dbReference type="Proteomes" id="UP000799049">
    <property type="component" value="Unassembled WGS sequence"/>
</dbReference>
<dbReference type="Gene3D" id="3.50.50.60">
    <property type="entry name" value="FAD/NAD(P)-binding domain"/>
    <property type="match status" value="1"/>
</dbReference>
<reference evidence="7" key="1">
    <citation type="submission" date="2019-09" db="EMBL/GenBank/DDBJ databases">
        <title>The Mitochondrial Proteome of the Jakobid, Andalucia godoyi, a Protist With the Most Gene-Rich and Bacteria-Like Mitochondrial Genome.</title>
        <authorList>
            <person name="Gray M.W."/>
            <person name="Burger G."/>
            <person name="Derelle R."/>
            <person name="Klimes V."/>
            <person name="Leger M."/>
            <person name="Sarrasin M."/>
            <person name="Vlcek C."/>
            <person name="Roger A.J."/>
            <person name="Elias M."/>
            <person name="Lang B.F."/>
        </authorList>
    </citation>
    <scope>NUCLEOTIDE SEQUENCE</scope>
    <source>
        <strain evidence="7">And28</strain>
    </source>
</reference>
<dbReference type="InterPro" id="IPR012132">
    <property type="entry name" value="GMC_OxRdtase"/>
</dbReference>
<dbReference type="OrthoDB" id="269227at2759"/>
<protein>
    <submittedName>
        <fullName evidence="7">Mitochondrial choline dehydrogenase</fullName>
    </submittedName>
</protein>
<proteinExistence type="inferred from homology"/>
<keyword evidence="4 5" id="KW-0274">FAD</keyword>
<evidence type="ECO:0000256" key="2">
    <source>
        <dbReference type="ARBA" id="ARBA00010790"/>
    </source>
</evidence>
<evidence type="ECO:0000256" key="3">
    <source>
        <dbReference type="ARBA" id="ARBA00022630"/>
    </source>
</evidence>
<name>A0A8K0AH17_ANDGO</name>
<dbReference type="PIRSF" id="PIRSF000137">
    <property type="entry name" value="Alcohol_oxidase"/>
    <property type="match status" value="1"/>
</dbReference>
<dbReference type="GO" id="GO:0016614">
    <property type="term" value="F:oxidoreductase activity, acting on CH-OH group of donors"/>
    <property type="evidence" value="ECO:0007669"/>
    <property type="project" value="InterPro"/>
</dbReference>
<dbReference type="EMBL" id="VRVR01000018">
    <property type="protein sequence ID" value="KAF0852755.1"/>
    <property type="molecule type" value="Genomic_DNA"/>
</dbReference>
<dbReference type="PANTHER" id="PTHR11552">
    <property type="entry name" value="GLUCOSE-METHANOL-CHOLINE GMC OXIDOREDUCTASE"/>
    <property type="match status" value="1"/>
</dbReference>
<evidence type="ECO:0000256" key="5">
    <source>
        <dbReference type="PIRSR" id="PIRSR000137-2"/>
    </source>
</evidence>
<evidence type="ECO:0000313" key="8">
    <source>
        <dbReference type="Proteomes" id="UP000799049"/>
    </source>
</evidence>
<evidence type="ECO:0000256" key="4">
    <source>
        <dbReference type="ARBA" id="ARBA00022827"/>
    </source>
</evidence>
<feature type="binding site" evidence="5">
    <location>
        <position position="111"/>
    </location>
    <ligand>
        <name>FAD</name>
        <dbReference type="ChEBI" id="CHEBI:57692"/>
    </ligand>
</feature>
<comment type="cofactor">
    <cofactor evidence="1 5">
        <name>FAD</name>
        <dbReference type="ChEBI" id="CHEBI:57692"/>
    </cofactor>
</comment>
<dbReference type="SUPFAM" id="SSF54373">
    <property type="entry name" value="FAD-linked reductases, C-terminal domain"/>
    <property type="match status" value="1"/>
</dbReference>
<dbReference type="PANTHER" id="PTHR11552:SF147">
    <property type="entry name" value="CHOLINE DEHYDROGENASE, MITOCHONDRIAL"/>
    <property type="match status" value="1"/>
</dbReference>
<evidence type="ECO:0000256" key="1">
    <source>
        <dbReference type="ARBA" id="ARBA00001974"/>
    </source>
</evidence>
<dbReference type="PROSITE" id="PS00624">
    <property type="entry name" value="GMC_OXRED_2"/>
    <property type="match status" value="1"/>
</dbReference>
<feature type="domain" description="Glucose-methanol-choline oxidoreductase N-terminal" evidence="6">
    <location>
        <begin position="296"/>
        <end position="310"/>
    </location>
</feature>
<keyword evidence="3" id="KW-0285">Flavoprotein</keyword>
<dbReference type="Pfam" id="PF05199">
    <property type="entry name" value="GMC_oxred_C"/>
    <property type="match status" value="1"/>
</dbReference>
<sequence>MKNVLTGFHHGRCGVFAGVRQVFQRTVANVYDYVIVGGGSAGCVLANRLSADPKNRVLLLEAGTSDDYFWIKIPVGYLFTIGNPRTDWCMKTVPDPGLNGRSLYPYARGFVLGGCSSINAMIAMRGQRWDYNFWASSTRSNDWSWDALLPLFRRIEDYVPFSEAENDAVVHGKGGPFRIENPRVQWDILDRWREAAAECGIPSVREFNRGDNFGCAYFHVNQKNGKRWSMADAFLHPVRTRKNLEVQTSTACQRVVFAKNKATNGRLRAVGVRVAKGHTSSFSTISVRKEIILAAGAIHTPTVLQHSGVGHPEDLEKIGQEVTRPLIGVGRNLQDHLQIRTCYKVRGVPTLNTLYHNYLTRARMGLEYLLQRKGPLTMPPSTLGAFAKSDPSQEYCNIEWHVQPLSLPKFSDPLDTFDAITPSVCNLRPTSRGSVLANPAMDPYAHPSITTNYLSTEEDRTVAVDALQFTRRIMKSAALAKYKPEEFRPGPEFSTPEQLLDAARSLGTTIFHPVGTCKMGHDSDPEAVVNSRLQVFGIDGLRVADASIMPRITSGNTNYPTVIIAERAAEYILQEQRHGE</sequence>
<gene>
    <name evidence="7" type="ORF">ANDGO_04259</name>
</gene>
<dbReference type="AlphaFoldDB" id="A0A8K0AH17"/>